<dbReference type="Proteomes" id="UP001140096">
    <property type="component" value="Unassembled WGS sequence"/>
</dbReference>
<gene>
    <name evidence="1" type="ORF">H4S07_001872</name>
</gene>
<sequence>MPTELLRKSFYMALLDFPVLVGRLVVDGRGHAKIAVDKDNLNLPNFQVSQSNVHFHALQASKFSWDALPDGVYTAGAASTADASGEMKAANIHVVRLQDNSGIIVFISVAHYVVDGTGYCEFVNRWAELCCWMRRDNAASEPPVCYCSYERCSIFDNMPDGRKALDDPTLEMITATGPLVRWLAWLSPNTRARLFGTALSRMSVVSHIFHIPPSRLAWLHVSVREHLSVDIRLSDNDIITALLTMTVAQSEAESKRDSASATYLSSLASYLFPSMYAPDSRFVTEVLIDTRP</sequence>
<accession>A0ACC1LMF9</accession>
<proteinExistence type="predicted"/>
<dbReference type="EMBL" id="JANBUP010000371">
    <property type="protein sequence ID" value="KAJ2811726.1"/>
    <property type="molecule type" value="Genomic_DNA"/>
</dbReference>
<evidence type="ECO:0000313" key="1">
    <source>
        <dbReference type="EMBL" id="KAJ2811726.1"/>
    </source>
</evidence>
<comment type="caution">
    <text evidence="1">The sequence shown here is derived from an EMBL/GenBank/DDBJ whole genome shotgun (WGS) entry which is preliminary data.</text>
</comment>
<reference evidence="1" key="1">
    <citation type="submission" date="2022-07" db="EMBL/GenBank/DDBJ databases">
        <title>Phylogenomic reconstructions and comparative analyses of Kickxellomycotina fungi.</title>
        <authorList>
            <person name="Reynolds N.K."/>
            <person name="Stajich J.E."/>
            <person name="Barry K."/>
            <person name="Grigoriev I.V."/>
            <person name="Crous P."/>
            <person name="Smith M.E."/>
        </authorList>
    </citation>
    <scope>NUCLEOTIDE SEQUENCE</scope>
    <source>
        <strain evidence="1">CBS 102833</strain>
    </source>
</reference>
<name>A0ACC1LMF9_9FUNG</name>
<evidence type="ECO:0000313" key="2">
    <source>
        <dbReference type="Proteomes" id="UP001140096"/>
    </source>
</evidence>
<organism evidence="1 2">
    <name type="scientific">Coemansia furcata</name>
    <dbReference type="NCBI Taxonomy" id="417177"/>
    <lineage>
        <taxon>Eukaryota</taxon>
        <taxon>Fungi</taxon>
        <taxon>Fungi incertae sedis</taxon>
        <taxon>Zoopagomycota</taxon>
        <taxon>Kickxellomycotina</taxon>
        <taxon>Kickxellomycetes</taxon>
        <taxon>Kickxellales</taxon>
        <taxon>Kickxellaceae</taxon>
        <taxon>Coemansia</taxon>
    </lineage>
</organism>
<keyword evidence="2" id="KW-1185">Reference proteome</keyword>
<protein>
    <submittedName>
        <fullName evidence="1">Uncharacterized protein</fullName>
    </submittedName>
</protein>